<dbReference type="EMBL" id="JAARRM010000003">
    <property type="protein sequence ID" value="MBC1521737.1"/>
    <property type="molecule type" value="Genomic_DNA"/>
</dbReference>
<gene>
    <name evidence="1" type="ORF">HB912_08765</name>
</gene>
<accession>A0A841ZQD2</accession>
<reference evidence="1 2" key="1">
    <citation type="submission" date="2020-03" db="EMBL/GenBank/DDBJ databases">
        <title>Soil Listeria distribution.</title>
        <authorList>
            <person name="Liao J."/>
            <person name="Wiedmann M."/>
        </authorList>
    </citation>
    <scope>NUCLEOTIDE SEQUENCE [LARGE SCALE GENOMIC DNA]</scope>
    <source>
        <strain evidence="1 2">FSL L7-1507</strain>
    </source>
</reference>
<proteinExistence type="predicted"/>
<dbReference type="Proteomes" id="UP000559885">
    <property type="component" value="Unassembled WGS sequence"/>
</dbReference>
<evidence type="ECO:0000313" key="1">
    <source>
        <dbReference type="EMBL" id="MBC1521737.1"/>
    </source>
</evidence>
<dbReference type="AlphaFoldDB" id="A0A841ZQD2"/>
<dbReference type="RefSeq" id="WP_185373862.1">
    <property type="nucleotide sequence ID" value="NZ_JAARRM010000003.1"/>
</dbReference>
<name>A0A841ZQD2_9LIST</name>
<organism evidence="1 2">
    <name type="scientific">Listeria aquatica</name>
    <dbReference type="NCBI Taxonomy" id="1494960"/>
    <lineage>
        <taxon>Bacteria</taxon>
        <taxon>Bacillati</taxon>
        <taxon>Bacillota</taxon>
        <taxon>Bacilli</taxon>
        <taxon>Bacillales</taxon>
        <taxon>Listeriaceae</taxon>
        <taxon>Listeria</taxon>
    </lineage>
</organism>
<comment type="caution">
    <text evidence="1">The sequence shown here is derived from an EMBL/GenBank/DDBJ whole genome shotgun (WGS) entry which is preliminary data.</text>
</comment>
<protein>
    <submittedName>
        <fullName evidence="1">Uncharacterized protein</fullName>
    </submittedName>
</protein>
<sequence>MTFVIRFLEEHSDELINYWFSTYYVKSKEYQERKYIPGYLNAQYSEAKRLFVQSLKKCSTEDITASVRNIGEDRRDMNIDFEDMLVSHFDFYTALMEFITIHHDKKNLNCSVKEIFTTLLELRRIETSSALELYKGYTLEPSSTRF</sequence>
<evidence type="ECO:0000313" key="2">
    <source>
        <dbReference type="Proteomes" id="UP000559885"/>
    </source>
</evidence>